<dbReference type="Gene3D" id="1.10.10.60">
    <property type="entry name" value="Homeodomain-like"/>
    <property type="match status" value="1"/>
</dbReference>
<keyword evidence="3" id="KW-0804">Transcription</keyword>
<dbReference type="AlphaFoldDB" id="A0A7X6MRM7"/>
<protein>
    <submittedName>
        <fullName evidence="5">AraC family transcriptional regulator</fullName>
    </submittedName>
</protein>
<sequence>MENRELQTRYAALTGFLDVAGEIGVDAGELFARAGLDLVGLTQPDRWESAEAVAGLLEDAAACSGCDDVGLRLAENRHLTNLGPMSLVIRDEPRLGDAVQTLIRYSHMLNEALRVRVVEAGEIATVRLELNVGGSRPPRQSIELAVATLVAILTELAGASWHPLATCFSHPQPSNIDRHRRLLGQNLSFDGDFNGIVLRSTDLDIGNALADPSFLSYSQQLLKPRSDPADAVIVARSREVIELLLPAGRCSVDHVARSLGTNRRTLHRQLQSAGTTFTELLDTTRVDLVEHLLTNHNNSLTDISVMLMFSTPGNFTRWFRQRFGVAPRTWRQQETAPK</sequence>
<dbReference type="GO" id="GO:0003700">
    <property type="term" value="F:DNA-binding transcription factor activity"/>
    <property type="evidence" value="ECO:0007669"/>
    <property type="project" value="InterPro"/>
</dbReference>
<evidence type="ECO:0000256" key="3">
    <source>
        <dbReference type="ARBA" id="ARBA00023163"/>
    </source>
</evidence>
<dbReference type="EMBL" id="JAAXPJ010000007">
    <property type="protein sequence ID" value="NKZ13063.1"/>
    <property type="molecule type" value="Genomic_DNA"/>
</dbReference>
<dbReference type="GO" id="GO:0000976">
    <property type="term" value="F:transcription cis-regulatory region binding"/>
    <property type="evidence" value="ECO:0007669"/>
    <property type="project" value="TreeGrafter"/>
</dbReference>
<gene>
    <name evidence="5" type="ORF">HGA11_18985</name>
</gene>
<accession>A0A7X6MRM7</accession>
<dbReference type="PANTHER" id="PTHR47894:SF4">
    <property type="entry name" value="HTH-TYPE TRANSCRIPTIONAL REGULATOR GADX"/>
    <property type="match status" value="1"/>
</dbReference>
<dbReference type="InterPro" id="IPR032687">
    <property type="entry name" value="AraC-type_N"/>
</dbReference>
<dbReference type="InterPro" id="IPR018060">
    <property type="entry name" value="HTH_AraC"/>
</dbReference>
<evidence type="ECO:0000313" key="5">
    <source>
        <dbReference type="EMBL" id="NKZ13063.1"/>
    </source>
</evidence>
<dbReference type="SUPFAM" id="SSF46689">
    <property type="entry name" value="Homeodomain-like"/>
    <property type="match status" value="1"/>
</dbReference>
<evidence type="ECO:0000313" key="6">
    <source>
        <dbReference type="Proteomes" id="UP000518188"/>
    </source>
</evidence>
<dbReference type="GO" id="GO:0005829">
    <property type="term" value="C:cytosol"/>
    <property type="evidence" value="ECO:0007669"/>
    <property type="project" value="TreeGrafter"/>
</dbReference>
<dbReference type="InterPro" id="IPR009057">
    <property type="entry name" value="Homeodomain-like_sf"/>
</dbReference>
<evidence type="ECO:0000259" key="4">
    <source>
        <dbReference type="PROSITE" id="PS01124"/>
    </source>
</evidence>
<dbReference type="PANTHER" id="PTHR47894">
    <property type="entry name" value="HTH-TYPE TRANSCRIPTIONAL REGULATOR GADX"/>
    <property type="match status" value="1"/>
</dbReference>
<dbReference type="SMART" id="SM00342">
    <property type="entry name" value="HTH_ARAC"/>
    <property type="match status" value="1"/>
</dbReference>
<name>A0A7X6MRM7_9MYCO</name>
<comment type="caution">
    <text evidence="5">The sequence shown here is derived from an EMBL/GenBank/DDBJ whole genome shotgun (WGS) entry which is preliminary data.</text>
</comment>
<dbReference type="PROSITE" id="PS01124">
    <property type="entry name" value="HTH_ARAC_FAMILY_2"/>
    <property type="match status" value="1"/>
</dbReference>
<dbReference type="Pfam" id="PF12625">
    <property type="entry name" value="Arabinose_bd"/>
    <property type="match status" value="1"/>
</dbReference>
<evidence type="ECO:0000256" key="2">
    <source>
        <dbReference type="ARBA" id="ARBA00023125"/>
    </source>
</evidence>
<dbReference type="Proteomes" id="UP000518188">
    <property type="component" value="Unassembled WGS sequence"/>
</dbReference>
<dbReference type="RefSeq" id="WP_044513958.1">
    <property type="nucleotide sequence ID" value="NZ_HG322951.1"/>
</dbReference>
<organism evidence="5 6">
    <name type="scientific">Mycolicibacterium septicum DSM 44393</name>
    <dbReference type="NCBI Taxonomy" id="1341646"/>
    <lineage>
        <taxon>Bacteria</taxon>
        <taxon>Bacillati</taxon>
        <taxon>Actinomycetota</taxon>
        <taxon>Actinomycetes</taxon>
        <taxon>Mycobacteriales</taxon>
        <taxon>Mycobacteriaceae</taxon>
        <taxon>Mycolicibacterium</taxon>
    </lineage>
</organism>
<feature type="domain" description="HTH araC/xylS-type" evidence="4">
    <location>
        <begin position="235"/>
        <end position="333"/>
    </location>
</feature>
<keyword evidence="2" id="KW-0238">DNA-binding</keyword>
<keyword evidence="1" id="KW-0805">Transcription regulation</keyword>
<dbReference type="Pfam" id="PF12833">
    <property type="entry name" value="HTH_18"/>
    <property type="match status" value="1"/>
</dbReference>
<evidence type="ECO:0000256" key="1">
    <source>
        <dbReference type="ARBA" id="ARBA00023015"/>
    </source>
</evidence>
<reference evidence="5 6" key="1">
    <citation type="submission" date="2020-04" db="EMBL/GenBank/DDBJ databases">
        <title>MicrobeNet Type strains.</title>
        <authorList>
            <person name="Nicholson A.C."/>
        </authorList>
    </citation>
    <scope>NUCLEOTIDE SEQUENCE [LARGE SCALE GENOMIC DNA]</scope>
    <source>
        <strain evidence="5 6">ATCC 700731</strain>
    </source>
</reference>
<proteinExistence type="predicted"/>